<dbReference type="AlphaFoldDB" id="A0A8S3IMY6"/>
<organism evidence="4 5">
    <name type="scientific">Rotaria magnacalcarata</name>
    <dbReference type="NCBI Taxonomy" id="392030"/>
    <lineage>
        <taxon>Eukaryota</taxon>
        <taxon>Metazoa</taxon>
        <taxon>Spiralia</taxon>
        <taxon>Gnathifera</taxon>
        <taxon>Rotifera</taxon>
        <taxon>Eurotatoria</taxon>
        <taxon>Bdelloidea</taxon>
        <taxon>Philodinida</taxon>
        <taxon>Philodinidae</taxon>
        <taxon>Rotaria</taxon>
    </lineage>
</organism>
<comment type="similarity">
    <text evidence="1">Belongs to the TRIAP1/MDM35 family.</text>
</comment>
<reference evidence="4" key="1">
    <citation type="submission" date="2021-02" db="EMBL/GenBank/DDBJ databases">
        <authorList>
            <person name="Nowell W R."/>
        </authorList>
    </citation>
    <scope>NUCLEOTIDE SEQUENCE</scope>
</reference>
<dbReference type="GO" id="GO:0005829">
    <property type="term" value="C:cytosol"/>
    <property type="evidence" value="ECO:0007669"/>
    <property type="project" value="TreeGrafter"/>
</dbReference>
<evidence type="ECO:0000313" key="5">
    <source>
        <dbReference type="Proteomes" id="UP000681720"/>
    </source>
</evidence>
<evidence type="ECO:0008006" key="6">
    <source>
        <dbReference type="Google" id="ProtNLM"/>
    </source>
</evidence>
<evidence type="ECO:0000256" key="2">
    <source>
        <dbReference type="ARBA" id="ARBA00023157"/>
    </source>
</evidence>
<proteinExistence type="inferred from homology"/>
<dbReference type="GO" id="GO:0045332">
    <property type="term" value="P:phospholipid translocation"/>
    <property type="evidence" value="ECO:0007669"/>
    <property type="project" value="TreeGrafter"/>
</dbReference>
<protein>
    <recommendedName>
        <fullName evidence="6">TP53-regulated inhibitor of apoptosis 1</fullName>
    </recommendedName>
</protein>
<dbReference type="GO" id="GO:0005758">
    <property type="term" value="C:mitochondrial intermembrane space"/>
    <property type="evidence" value="ECO:0007669"/>
    <property type="project" value="TreeGrafter"/>
</dbReference>
<dbReference type="GO" id="GO:0005634">
    <property type="term" value="C:nucleus"/>
    <property type="evidence" value="ECO:0007669"/>
    <property type="project" value="TreeGrafter"/>
</dbReference>
<comment type="caution">
    <text evidence="4">The sequence shown here is derived from an EMBL/GenBank/DDBJ whole genome shotgun (WGS) entry which is preliminary data.</text>
</comment>
<comment type="catalytic activity">
    <reaction evidence="3">
        <text>a 1,2-diacyl-sn-glycero-3-phosphate(in) = a 1,2-diacyl-sn-glycero-3-phosphate(out)</text>
        <dbReference type="Rhea" id="RHEA:36435"/>
        <dbReference type="ChEBI" id="CHEBI:58608"/>
    </reaction>
</comment>
<gene>
    <name evidence="4" type="ORF">GIL414_LOCUS76295</name>
</gene>
<dbReference type="InterPro" id="IPR007918">
    <property type="entry name" value="MDM35_apoptosis"/>
</dbReference>
<dbReference type="PANTHER" id="PTHR46403:SF1">
    <property type="entry name" value="TP53-REGULATED INHIBITOR OF APOPTOSIS 1"/>
    <property type="match status" value="1"/>
</dbReference>
<dbReference type="EMBL" id="CAJOBJ010345015">
    <property type="protein sequence ID" value="CAF5200232.1"/>
    <property type="molecule type" value="Genomic_DNA"/>
</dbReference>
<evidence type="ECO:0000313" key="4">
    <source>
        <dbReference type="EMBL" id="CAF5200232.1"/>
    </source>
</evidence>
<evidence type="ECO:0000256" key="1">
    <source>
        <dbReference type="ARBA" id="ARBA00006196"/>
    </source>
</evidence>
<sequence length="100" mass="11388">ITSENILRSSSIAFGSSLQNDESSAPLNEMSSISPSCQILKDEYDACFNSWFSEHYLKGDTKADMCTNLFKKYQACIKDAIKEHKITLWELENEPTTKRN</sequence>
<dbReference type="Pfam" id="PF05254">
    <property type="entry name" value="UPF0203"/>
    <property type="match status" value="1"/>
</dbReference>
<dbReference type="PANTHER" id="PTHR46403">
    <property type="entry name" value="TP53-REGULATED INHIBITOR OF APOPTOSIS 1"/>
    <property type="match status" value="1"/>
</dbReference>
<name>A0A8S3IMY6_9BILA</name>
<accession>A0A8S3IMY6</accession>
<keyword evidence="2" id="KW-1015">Disulfide bond</keyword>
<dbReference type="GO" id="GO:1990050">
    <property type="term" value="F:phosphatidic acid transfer activity"/>
    <property type="evidence" value="ECO:0007669"/>
    <property type="project" value="TreeGrafter"/>
</dbReference>
<dbReference type="Proteomes" id="UP000681720">
    <property type="component" value="Unassembled WGS sequence"/>
</dbReference>
<evidence type="ECO:0000256" key="3">
    <source>
        <dbReference type="ARBA" id="ARBA00023706"/>
    </source>
</evidence>
<feature type="non-terminal residue" evidence="4">
    <location>
        <position position="1"/>
    </location>
</feature>